<gene>
    <name evidence="1" type="ORF">NCTC10211_00992</name>
</gene>
<organism evidence="1 2">
    <name type="scientific">Serratia marcescens</name>
    <dbReference type="NCBI Taxonomy" id="615"/>
    <lineage>
        <taxon>Bacteria</taxon>
        <taxon>Pseudomonadati</taxon>
        <taxon>Pseudomonadota</taxon>
        <taxon>Gammaproteobacteria</taxon>
        <taxon>Enterobacterales</taxon>
        <taxon>Yersiniaceae</taxon>
        <taxon>Serratia</taxon>
    </lineage>
</organism>
<proteinExistence type="predicted"/>
<protein>
    <submittedName>
        <fullName evidence="1">Uncharacterized protein</fullName>
    </submittedName>
</protein>
<evidence type="ECO:0000313" key="2">
    <source>
        <dbReference type="Proteomes" id="UP000254765"/>
    </source>
</evidence>
<sequence length="201" mass="21000">MHCDYGSMLTGQPFGGCRWGPPGTRHYPWVTGKCELINTDSWELTADSTCATGQWTQHIGAGPGGECVIFTQQPPGITATMNTPFGVLDAETVANSGNRFCQKALPPSVQCDLDIPTIIDHHTLPQQGSDSVTVFGSIACGAKPVVEIVGGSVVVLGVGVKSRLSTNVTSATTVTMTSDLTVTNAAPGEYRGSAVVRVSPY</sequence>
<name>A0A379Y8E0_SERMA</name>
<accession>A0A379Y8E0</accession>
<evidence type="ECO:0000313" key="1">
    <source>
        <dbReference type="EMBL" id="SUI41405.1"/>
    </source>
</evidence>
<dbReference type="AlphaFoldDB" id="A0A379Y8E0"/>
<dbReference type="Proteomes" id="UP000254765">
    <property type="component" value="Unassembled WGS sequence"/>
</dbReference>
<reference evidence="1 2" key="1">
    <citation type="submission" date="2018-06" db="EMBL/GenBank/DDBJ databases">
        <authorList>
            <consortium name="Pathogen Informatics"/>
            <person name="Doyle S."/>
        </authorList>
    </citation>
    <scope>NUCLEOTIDE SEQUENCE [LARGE SCALE GENOMIC DNA]</scope>
    <source>
        <strain evidence="1 2">NCTC10211</strain>
    </source>
</reference>
<dbReference type="EMBL" id="UGYK01000002">
    <property type="protein sequence ID" value="SUI41405.1"/>
    <property type="molecule type" value="Genomic_DNA"/>
</dbReference>